<comment type="subcellular location">
    <subcellularLocation>
        <location evidence="1">Membrane</location>
        <topology evidence="1">Multi-pass membrane protein</topology>
    </subcellularLocation>
</comment>
<evidence type="ECO:0000313" key="6">
    <source>
        <dbReference type="EMBL" id="KAK9759138.1"/>
    </source>
</evidence>
<organism evidence="6 7">
    <name type="scientific">Basidiobolus ranarum</name>
    <dbReference type="NCBI Taxonomy" id="34480"/>
    <lineage>
        <taxon>Eukaryota</taxon>
        <taxon>Fungi</taxon>
        <taxon>Fungi incertae sedis</taxon>
        <taxon>Zoopagomycota</taxon>
        <taxon>Entomophthoromycotina</taxon>
        <taxon>Basidiobolomycetes</taxon>
        <taxon>Basidiobolales</taxon>
        <taxon>Basidiobolaceae</taxon>
        <taxon>Basidiobolus</taxon>
    </lineage>
</organism>
<feature type="transmembrane region" description="Helical" evidence="5">
    <location>
        <begin position="118"/>
        <end position="140"/>
    </location>
</feature>
<keyword evidence="3 5" id="KW-1133">Transmembrane helix</keyword>
<dbReference type="SUPFAM" id="SSF103481">
    <property type="entry name" value="Multidrug resistance efflux transporter EmrE"/>
    <property type="match status" value="1"/>
</dbReference>
<protein>
    <recommendedName>
        <fullName evidence="8">Nucleotide-sugar transporter</fullName>
    </recommendedName>
</protein>
<feature type="transmembrane region" description="Helical" evidence="5">
    <location>
        <begin position="152"/>
        <end position="176"/>
    </location>
</feature>
<dbReference type="PANTHER" id="PTHR10231">
    <property type="entry name" value="NUCLEOTIDE-SUGAR TRANSMEMBRANE TRANSPORTER"/>
    <property type="match status" value="1"/>
</dbReference>
<dbReference type="Pfam" id="PF04142">
    <property type="entry name" value="Nuc_sug_transp"/>
    <property type="match status" value="1"/>
</dbReference>
<keyword evidence="2 5" id="KW-0812">Transmembrane</keyword>
<feature type="transmembrane region" description="Helical" evidence="5">
    <location>
        <begin position="29"/>
        <end position="48"/>
    </location>
</feature>
<reference evidence="6 7" key="1">
    <citation type="submission" date="2023-04" db="EMBL/GenBank/DDBJ databases">
        <title>Genome of Basidiobolus ranarum AG-B5.</title>
        <authorList>
            <person name="Stajich J.E."/>
            <person name="Carter-House D."/>
            <person name="Gryganskyi A."/>
        </authorList>
    </citation>
    <scope>NUCLEOTIDE SEQUENCE [LARGE SCALE GENOMIC DNA]</scope>
    <source>
        <strain evidence="6 7">AG-B5</strain>
    </source>
</reference>
<dbReference type="InterPro" id="IPR037185">
    <property type="entry name" value="EmrE-like"/>
</dbReference>
<gene>
    <name evidence="6" type="ORF">K7432_017815</name>
</gene>
<proteinExistence type="predicted"/>
<evidence type="ECO:0000313" key="7">
    <source>
        <dbReference type="Proteomes" id="UP001479436"/>
    </source>
</evidence>
<feature type="transmembrane region" description="Helical" evidence="5">
    <location>
        <begin position="183"/>
        <end position="203"/>
    </location>
</feature>
<feature type="transmembrane region" description="Helical" evidence="5">
    <location>
        <begin position="87"/>
        <end position="106"/>
    </location>
</feature>
<dbReference type="Gene3D" id="1.10.3730.20">
    <property type="match status" value="1"/>
</dbReference>
<feature type="transmembrane region" description="Helical" evidence="5">
    <location>
        <begin position="55"/>
        <end position="72"/>
    </location>
</feature>
<dbReference type="InterPro" id="IPR007271">
    <property type="entry name" value="Nuc_sug_transpt"/>
</dbReference>
<evidence type="ECO:0008006" key="8">
    <source>
        <dbReference type="Google" id="ProtNLM"/>
    </source>
</evidence>
<evidence type="ECO:0000256" key="4">
    <source>
        <dbReference type="ARBA" id="ARBA00023136"/>
    </source>
</evidence>
<accession>A0ABR2WCX5</accession>
<evidence type="ECO:0000256" key="1">
    <source>
        <dbReference type="ARBA" id="ARBA00004141"/>
    </source>
</evidence>
<dbReference type="Proteomes" id="UP001479436">
    <property type="component" value="Unassembled WGS sequence"/>
</dbReference>
<evidence type="ECO:0000256" key="5">
    <source>
        <dbReference type="SAM" id="Phobius"/>
    </source>
</evidence>
<dbReference type="EMBL" id="JASJQH010004435">
    <property type="protein sequence ID" value="KAK9759138.1"/>
    <property type="molecule type" value="Genomic_DNA"/>
</dbReference>
<dbReference type="PIRSF" id="PIRSF005799">
    <property type="entry name" value="UDP-gal_transpt"/>
    <property type="match status" value="1"/>
</dbReference>
<name>A0ABR2WCX5_9FUNG</name>
<evidence type="ECO:0000256" key="3">
    <source>
        <dbReference type="ARBA" id="ARBA00022989"/>
    </source>
</evidence>
<sequence>MIIPAGLYTIQNNLQYIAVKLLDPATFQVTYQLKILTTALFSVLILGRRLTPKKWVSLLLLTLGVILVKTSSQKSQESPEFNAQRTLGFLAVLSACVLSGLAGVYFEKILKGSQSSLWVRNTQLSFFSLFPAFFLGVLWMDGESVRTHGFWYQYNVWTFGAIGCQAFGGMIVAVVVKYADNILKGFATSISIVLSSVISIFLFDFQMTPTFVIGATLVIYSSYLYGLD</sequence>
<evidence type="ECO:0000256" key="2">
    <source>
        <dbReference type="ARBA" id="ARBA00022692"/>
    </source>
</evidence>
<feature type="transmembrane region" description="Helical" evidence="5">
    <location>
        <begin position="209"/>
        <end position="227"/>
    </location>
</feature>
<dbReference type="NCBIfam" id="TIGR00803">
    <property type="entry name" value="nst"/>
    <property type="match status" value="1"/>
</dbReference>
<comment type="caution">
    <text evidence="6">The sequence shown here is derived from an EMBL/GenBank/DDBJ whole genome shotgun (WGS) entry which is preliminary data.</text>
</comment>
<keyword evidence="7" id="KW-1185">Reference proteome</keyword>
<keyword evidence="4 5" id="KW-0472">Membrane</keyword>